<comment type="function">
    <text evidence="4">An aminoacyl-tRNA editing enzyme that deacylates mischarged D-aminoacyl-tRNAs. Also deacylates mischarged glycyl-tRNA(Ala), protecting cells against glycine mischarging by AlaRS. Acts via tRNA-based rather than protein-based catalysis; rejects L-amino acids rather than detecting D-amino acids in the active site. By recycling D-aminoacyl-tRNA to D-amino acids and free tRNA molecules, this enzyme counteracts the toxicity associated with the formation of D-aminoacyl-tRNA entities in vivo and helps enforce protein L-homochirality.</text>
</comment>
<dbReference type="PANTHER" id="PTHR10472">
    <property type="entry name" value="D-TYROSYL-TRNA TYR DEACYLASE"/>
    <property type="match status" value="1"/>
</dbReference>
<keyword evidence="4" id="KW-0963">Cytoplasm</keyword>
<keyword evidence="2 4" id="KW-0820">tRNA-binding</keyword>
<reference evidence="5" key="1">
    <citation type="submission" date="2020-10" db="EMBL/GenBank/DDBJ databases">
        <authorList>
            <person name="Gilroy R."/>
        </authorList>
    </citation>
    <scope>NUCLEOTIDE SEQUENCE</scope>
    <source>
        <strain evidence="5">CHK191-8634</strain>
    </source>
</reference>
<dbReference type="FunFam" id="3.50.80.10:FF:000001">
    <property type="entry name" value="D-aminoacyl-tRNA deacylase"/>
    <property type="match status" value="1"/>
</dbReference>
<evidence type="ECO:0000313" key="5">
    <source>
        <dbReference type="EMBL" id="HIU44435.1"/>
    </source>
</evidence>
<comment type="subcellular location">
    <subcellularLocation>
        <location evidence="4">Cytoplasm</location>
    </subcellularLocation>
</comment>
<dbReference type="GO" id="GO:0005737">
    <property type="term" value="C:cytoplasm"/>
    <property type="evidence" value="ECO:0007669"/>
    <property type="project" value="UniProtKB-SubCell"/>
</dbReference>
<dbReference type="GO" id="GO:0019478">
    <property type="term" value="P:D-amino acid catabolic process"/>
    <property type="evidence" value="ECO:0007669"/>
    <property type="project" value="UniProtKB-UniRule"/>
</dbReference>
<keyword evidence="4" id="KW-0694">RNA-binding</keyword>
<dbReference type="EC" id="3.1.1.-" evidence="4"/>
<proteinExistence type="inferred from homology"/>
<reference evidence="5" key="2">
    <citation type="journal article" date="2021" name="PeerJ">
        <title>Extensive microbial diversity within the chicken gut microbiome revealed by metagenomics and culture.</title>
        <authorList>
            <person name="Gilroy R."/>
            <person name="Ravi A."/>
            <person name="Getino M."/>
            <person name="Pursley I."/>
            <person name="Horton D.L."/>
            <person name="Alikhan N.F."/>
            <person name="Baker D."/>
            <person name="Gharbi K."/>
            <person name="Hall N."/>
            <person name="Watson M."/>
            <person name="Adriaenssens E.M."/>
            <person name="Foster-Nyarko E."/>
            <person name="Jarju S."/>
            <person name="Secka A."/>
            <person name="Antonio M."/>
            <person name="Oren A."/>
            <person name="Chaudhuri R.R."/>
            <person name="La Ragione R."/>
            <person name="Hildebrand F."/>
            <person name="Pallen M.J."/>
        </authorList>
    </citation>
    <scope>NUCLEOTIDE SEQUENCE</scope>
    <source>
        <strain evidence="5">CHK191-8634</strain>
    </source>
</reference>
<accession>A0A9D1S1C9</accession>
<comment type="domain">
    <text evidence="4">A Gly-cisPro motif from one monomer fits into the active site of the other monomer to allow specific chiral rejection of L-amino acids.</text>
</comment>
<comment type="caution">
    <text evidence="5">The sequence shown here is derived from an EMBL/GenBank/DDBJ whole genome shotgun (WGS) entry which is preliminary data.</text>
</comment>
<dbReference type="Proteomes" id="UP000824073">
    <property type="component" value="Unassembled WGS sequence"/>
</dbReference>
<dbReference type="PANTHER" id="PTHR10472:SF5">
    <property type="entry name" value="D-AMINOACYL-TRNA DEACYLASE 1"/>
    <property type="match status" value="1"/>
</dbReference>
<dbReference type="GO" id="GO:0000049">
    <property type="term" value="F:tRNA binding"/>
    <property type="evidence" value="ECO:0007669"/>
    <property type="project" value="UniProtKB-UniRule"/>
</dbReference>
<comment type="similarity">
    <text evidence="1 4">Belongs to the DTD family.</text>
</comment>
<evidence type="ECO:0000313" key="6">
    <source>
        <dbReference type="Proteomes" id="UP000824073"/>
    </source>
</evidence>
<dbReference type="EC" id="3.1.1.96" evidence="4"/>
<organism evidence="5 6">
    <name type="scientific">Candidatus Ventrousia excrementavium</name>
    <dbReference type="NCBI Taxonomy" id="2840961"/>
    <lineage>
        <taxon>Bacteria</taxon>
        <taxon>Bacillati</taxon>
        <taxon>Bacillota</taxon>
        <taxon>Clostridia</taxon>
        <taxon>Eubacteriales</taxon>
        <taxon>Clostridiaceae</taxon>
        <taxon>Clostridiaceae incertae sedis</taxon>
        <taxon>Candidatus Ventrousia</taxon>
    </lineage>
</organism>
<evidence type="ECO:0000256" key="3">
    <source>
        <dbReference type="ARBA" id="ARBA00022801"/>
    </source>
</evidence>
<comment type="catalytic activity">
    <reaction evidence="4">
        <text>a D-aminoacyl-tRNA + H2O = a tRNA + a D-alpha-amino acid + H(+)</text>
        <dbReference type="Rhea" id="RHEA:13953"/>
        <dbReference type="Rhea" id="RHEA-COMP:10123"/>
        <dbReference type="Rhea" id="RHEA-COMP:10124"/>
        <dbReference type="ChEBI" id="CHEBI:15377"/>
        <dbReference type="ChEBI" id="CHEBI:15378"/>
        <dbReference type="ChEBI" id="CHEBI:59871"/>
        <dbReference type="ChEBI" id="CHEBI:78442"/>
        <dbReference type="ChEBI" id="CHEBI:79333"/>
        <dbReference type="EC" id="3.1.1.96"/>
    </reaction>
</comment>
<dbReference type="AlphaFoldDB" id="A0A9D1S1C9"/>
<dbReference type="GO" id="GO:0106026">
    <property type="term" value="F:Gly-tRNA(Ala) deacylase activity"/>
    <property type="evidence" value="ECO:0007669"/>
    <property type="project" value="UniProtKB-UniRule"/>
</dbReference>
<dbReference type="InterPro" id="IPR023509">
    <property type="entry name" value="DTD-like_sf"/>
</dbReference>
<comment type="subunit">
    <text evidence="4">Homodimer.</text>
</comment>
<evidence type="ECO:0000256" key="4">
    <source>
        <dbReference type="HAMAP-Rule" id="MF_00518"/>
    </source>
</evidence>
<dbReference type="InterPro" id="IPR003732">
    <property type="entry name" value="Daa-tRNA_deacyls_DTD"/>
</dbReference>
<gene>
    <name evidence="4" type="primary">dtd</name>
    <name evidence="5" type="ORF">IAB67_09085</name>
</gene>
<keyword evidence="3 4" id="KW-0378">Hydrolase</keyword>
<evidence type="ECO:0000256" key="1">
    <source>
        <dbReference type="ARBA" id="ARBA00009673"/>
    </source>
</evidence>
<dbReference type="SUPFAM" id="SSF69500">
    <property type="entry name" value="DTD-like"/>
    <property type="match status" value="1"/>
</dbReference>
<dbReference type="GO" id="GO:0043908">
    <property type="term" value="F:Ser(Gly)-tRNA(Ala) hydrolase activity"/>
    <property type="evidence" value="ECO:0007669"/>
    <property type="project" value="UniProtKB-UniRule"/>
</dbReference>
<dbReference type="EMBL" id="DVMR01000066">
    <property type="protein sequence ID" value="HIU44435.1"/>
    <property type="molecule type" value="Genomic_DNA"/>
</dbReference>
<comment type="catalytic activity">
    <reaction evidence="4">
        <text>glycyl-tRNA(Ala) + H2O = tRNA(Ala) + glycine + H(+)</text>
        <dbReference type="Rhea" id="RHEA:53744"/>
        <dbReference type="Rhea" id="RHEA-COMP:9657"/>
        <dbReference type="Rhea" id="RHEA-COMP:13640"/>
        <dbReference type="ChEBI" id="CHEBI:15377"/>
        <dbReference type="ChEBI" id="CHEBI:15378"/>
        <dbReference type="ChEBI" id="CHEBI:57305"/>
        <dbReference type="ChEBI" id="CHEBI:78442"/>
        <dbReference type="ChEBI" id="CHEBI:78522"/>
    </reaction>
</comment>
<sequence>MRAVVVRVSRASLTADGESRGEMGKGLLVLLGVGGEDTRREATYLAEKCAALRIFEDENGKMNKSLADIGGSMMVVSNFTLYADCSRGRRPDFFHAAKPDVAIPLYEFFISEIERLQVPCITGVFGADMKIDHVNDGPVTLIMDTDQMLNRQGGAKQ</sequence>
<dbReference type="HAMAP" id="MF_00518">
    <property type="entry name" value="Deacylase_Dtd"/>
    <property type="match status" value="1"/>
</dbReference>
<feature type="short sequence motif" description="Gly-cisPro motif, important for rejection of L-amino acids" evidence="4">
    <location>
        <begin position="137"/>
        <end position="138"/>
    </location>
</feature>
<name>A0A9D1S1C9_9CLOT</name>
<dbReference type="Pfam" id="PF02580">
    <property type="entry name" value="Tyr_Deacylase"/>
    <property type="match status" value="1"/>
</dbReference>
<dbReference type="Gene3D" id="3.50.80.10">
    <property type="entry name" value="D-tyrosyl-tRNA(Tyr) deacylase"/>
    <property type="match status" value="1"/>
</dbReference>
<protein>
    <recommendedName>
        <fullName evidence="4">D-aminoacyl-tRNA deacylase</fullName>
        <shortName evidence="4">DTD</shortName>
        <ecNumber evidence="4">3.1.1.96</ecNumber>
    </recommendedName>
    <alternativeName>
        <fullName evidence="4">Gly-tRNA(Ala) deacylase</fullName>
        <ecNumber evidence="4">3.1.1.-</ecNumber>
    </alternativeName>
</protein>
<evidence type="ECO:0000256" key="2">
    <source>
        <dbReference type="ARBA" id="ARBA00022555"/>
    </source>
</evidence>
<dbReference type="NCBIfam" id="TIGR00256">
    <property type="entry name" value="D-aminoacyl-tRNA deacylase"/>
    <property type="match status" value="1"/>
</dbReference>
<dbReference type="GO" id="GO:0051500">
    <property type="term" value="F:D-tyrosyl-tRNA(Tyr) deacylase activity"/>
    <property type="evidence" value="ECO:0007669"/>
    <property type="project" value="TreeGrafter"/>
</dbReference>